<dbReference type="PROSITE" id="PS00105">
    <property type="entry name" value="AA_TRANSFER_CLASS_1"/>
    <property type="match status" value="1"/>
</dbReference>
<dbReference type="PANTHER" id="PTHR46383:SF1">
    <property type="entry name" value="ASPARTATE AMINOTRANSFERASE"/>
    <property type="match status" value="1"/>
</dbReference>
<dbReference type="Proteomes" id="UP001162734">
    <property type="component" value="Chromosome"/>
</dbReference>
<name>A0ABM7X793_9BACT</name>
<dbReference type="InterPro" id="IPR015424">
    <property type="entry name" value="PyrdxlP-dep_Trfase"/>
</dbReference>
<comment type="cofactor">
    <cofactor evidence="1 6">
        <name>pyridoxal 5'-phosphate</name>
        <dbReference type="ChEBI" id="CHEBI:597326"/>
    </cofactor>
</comment>
<dbReference type="EMBL" id="AP025592">
    <property type="protein sequence ID" value="BDG07676.1"/>
    <property type="molecule type" value="Genomic_DNA"/>
</dbReference>
<evidence type="ECO:0000313" key="8">
    <source>
        <dbReference type="EMBL" id="BDG07676.1"/>
    </source>
</evidence>
<feature type="domain" description="Aminotransferase class I/classII large" evidence="7">
    <location>
        <begin position="31"/>
        <end position="391"/>
    </location>
</feature>
<reference evidence="9" key="1">
    <citation type="journal article" date="2022" name="Int. J. Syst. Evol. Microbiol.">
        <title>Anaeromyxobacter oryzae sp. nov., Anaeromyxobacter diazotrophicus sp. nov. and Anaeromyxobacter paludicola sp. nov., isolated from paddy soils.</title>
        <authorList>
            <person name="Itoh H."/>
            <person name="Xu Z."/>
            <person name="Mise K."/>
            <person name="Masuda Y."/>
            <person name="Ushijima N."/>
            <person name="Hayakawa C."/>
            <person name="Shiratori Y."/>
            <person name="Senoo K."/>
        </authorList>
    </citation>
    <scope>NUCLEOTIDE SEQUENCE [LARGE SCALE GENOMIC DNA]</scope>
    <source>
        <strain evidence="9">Red630</strain>
    </source>
</reference>
<comment type="similarity">
    <text evidence="2 6">Belongs to the class-I pyridoxal-phosphate-dependent aminotransferase family.</text>
</comment>
<dbReference type="InterPro" id="IPR015421">
    <property type="entry name" value="PyrdxlP-dep_Trfase_major"/>
</dbReference>
<sequence>MKLAQRLDGVKPSPTLAITAKANELKAKGVDVVGFGAGEPDFDTPQAIKDAAVKAIGAGFTKYTPTGGIPKLREAVAARIQAEHGVAYKPSEVLVSCGGKHALYNLFQALLNPGDEVVIFTPYWVSYADMVRLAEGTPVLVQTGPESDFEPTPAQIQGAITARTKAVIVNSPSNPTGAMFSRRTLETVIAAVKGKDILVVSDDIYDKLVYKGKFENVLDLDPSLREQVAIVNGVSKTYAMTGWRIGWTAGPQALVSAMQKLQDNSTSNASSIAQHAALAALTLPLEAEIEKMRQTFDGRRKHIVQRLNAIPGVKCNEPSGAFYVFPDVRALLARKAPGQAEPLGNDERFVAQLLEAHKVAAVPGSAFGAPGFMRLSFATSMEQIDKGLDRLAEMVKSLG</sequence>
<evidence type="ECO:0000259" key="7">
    <source>
        <dbReference type="Pfam" id="PF00155"/>
    </source>
</evidence>
<dbReference type="InterPro" id="IPR004839">
    <property type="entry name" value="Aminotransferase_I/II_large"/>
</dbReference>
<protein>
    <recommendedName>
        <fullName evidence="6">Aminotransferase</fullName>
        <ecNumber evidence="6">2.6.1.-</ecNumber>
    </recommendedName>
</protein>
<dbReference type="InterPro" id="IPR050596">
    <property type="entry name" value="AspAT/PAT-like"/>
</dbReference>
<keyword evidence="4 6" id="KW-0808">Transferase</keyword>
<keyword evidence="9" id="KW-1185">Reference proteome</keyword>
<dbReference type="RefSeq" id="WP_248344519.1">
    <property type="nucleotide sequence ID" value="NZ_AP025592.1"/>
</dbReference>
<dbReference type="Pfam" id="PF00155">
    <property type="entry name" value="Aminotran_1_2"/>
    <property type="match status" value="1"/>
</dbReference>
<dbReference type="InterPro" id="IPR004838">
    <property type="entry name" value="NHTrfase_class1_PyrdxlP-BS"/>
</dbReference>
<organism evidence="8 9">
    <name type="scientific">Anaeromyxobacter paludicola</name>
    <dbReference type="NCBI Taxonomy" id="2918171"/>
    <lineage>
        <taxon>Bacteria</taxon>
        <taxon>Pseudomonadati</taxon>
        <taxon>Myxococcota</taxon>
        <taxon>Myxococcia</taxon>
        <taxon>Myxococcales</taxon>
        <taxon>Cystobacterineae</taxon>
        <taxon>Anaeromyxobacteraceae</taxon>
        <taxon>Anaeromyxobacter</taxon>
    </lineage>
</organism>
<dbReference type="CDD" id="cd00609">
    <property type="entry name" value="AAT_like"/>
    <property type="match status" value="1"/>
</dbReference>
<keyword evidence="5" id="KW-0663">Pyridoxal phosphate</keyword>
<accession>A0ABM7X793</accession>
<evidence type="ECO:0000256" key="5">
    <source>
        <dbReference type="ARBA" id="ARBA00022898"/>
    </source>
</evidence>
<dbReference type="GO" id="GO:0008483">
    <property type="term" value="F:transaminase activity"/>
    <property type="evidence" value="ECO:0007669"/>
    <property type="project" value="UniProtKB-KW"/>
</dbReference>
<dbReference type="Gene3D" id="3.90.1150.10">
    <property type="entry name" value="Aspartate Aminotransferase, domain 1"/>
    <property type="match status" value="1"/>
</dbReference>
<evidence type="ECO:0000256" key="3">
    <source>
        <dbReference type="ARBA" id="ARBA00022576"/>
    </source>
</evidence>
<proteinExistence type="inferred from homology"/>
<evidence type="ECO:0000313" key="9">
    <source>
        <dbReference type="Proteomes" id="UP001162734"/>
    </source>
</evidence>
<evidence type="ECO:0000256" key="1">
    <source>
        <dbReference type="ARBA" id="ARBA00001933"/>
    </source>
</evidence>
<evidence type="ECO:0000256" key="6">
    <source>
        <dbReference type="RuleBase" id="RU000481"/>
    </source>
</evidence>
<keyword evidence="3 6" id="KW-0032">Aminotransferase</keyword>
<dbReference type="SUPFAM" id="SSF53383">
    <property type="entry name" value="PLP-dependent transferases"/>
    <property type="match status" value="1"/>
</dbReference>
<evidence type="ECO:0000256" key="2">
    <source>
        <dbReference type="ARBA" id="ARBA00007441"/>
    </source>
</evidence>
<dbReference type="Gene3D" id="3.40.640.10">
    <property type="entry name" value="Type I PLP-dependent aspartate aminotransferase-like (Major domain)"/>
    <property type="match status" value="1"/>
</dbReference>
<dbReference type="InterPro" id="IPR015422">
    <property type="entry name" value="PyrdxlP-dep_Trfase_small"/>
</dbReference>
<evidence type="ECO:0000256" key="4">
    <source>
        <dbReference type="ARBA" id="ARBA00022679"/>
    </source>
</evidence>
<gene>
    <name evidence="8" type="ORF">AMPC_07890</name>
</gene>
<dbReference type="PANTHER" id="PTHR46383">
    <property type="entry name" value="ASPARTATE AMINOTRANSFERASE"/>
    <property type="match status" value="1"/>
</dbReference>
<dbReference type="EC" id="2.6.1.-" evidence="6"/>